<reference evidence="1 2" key="1">
    <citation type="submission" date="2019-01" db="EMBL/GenBank/DDBJ databases">
        <title>Draft genome sequences of Candidatus Mycoplasma haemohominis SWG34-3 identified from a patient with pyrexia, anemia and liver dysfunction.</title>
        <authorList>
            <person name="Sekizuka T."/>
            <person name="Hattori N."/>
            <person name="Katano H."/>
            <person name="Takuma T."/>
            <person name="Ito T."/>
            <person name="Arai N."/>
            <person name="Yanai R."/>
            <person name="Ishii S."/>
            <person name="Miura Y."/>
            <person name="Tokunaga T."/>
            <person name="Watanabe H."/>
            <person name="Nomura N."/>
            <person name="Eguchi J."/>
            <person name="Arai T."/>
            <person name="Hasegawa H."/>
            <person name="Nakamaki T."/>
            <person name="Wakita T."/>
            <person name="Niki Y."/>
            <person name="Kuroda M."/>
        </authorList>
    </citation>
    <scope>NUCLEOTIDE SEQUENCE [LARGE SCALE GENOMIC DNA]</scope>
    <source>
        <strain evidence="1">SWG34-3</strain>
    </source>
</reference>
<organism evidence="1 2">
    <name type="scientific">Candidatus Mycoplasma haematohominis</name>
    <dbReference type="NCBI Taxonomy" id="1494318"/>
    <lineage>
        <taxon>Bacteria</taxon>
        <taxon>Bacillati</taxon>
        <taxon>Mycoplasmatota</taxon>
        <taxon>Mollicutes</taxon>
        <taxon>Mycoplasmataceae</taxon>
        <taxon>Mycoplasma</taxon>
    </lineage>
</organism>
<protein>
    <submittedName>
        <fullName evidence="1">Uncharacterized protein</fullName>
    </submittedName>
</protein>
<sequence>MDFAYKKASIVFFSILGSFVVTGINYRSSIQNVYPLTISESRSKLNNEGVVSINQNKKVVWTYGKNSFGEKNKNYLAATFKGVNDDWWIKKQNWFFSYDRALLNYFHFYHFYETNRNKKSSEIVGSLRDTCKQAYSDNNVIAEAEIREVFGFCSNF</sequence>
<dbReference type="Proteomes" id="UP000324831">
    <property type="component" value="Unassembled WGS sequence"/>
</dbReference>
<dbReference type="EMBL" id="BIMN01000004">
    <property type="protein sequence ID" value="GCE63801.1"/>
    <property type="molecule type" value="Genomic_DNA"/>
</dbReference>
<gene>
    <name evidence="1" type="ORF">MHSWG343_08080</name>
</gene>
<evidence type="ECO:0000313" key="2">
    <source>
        <dbReference type="Proteomes" id="UP000324831"/>
    </source>
</evidence>
<dbReference type="AlphaFoldDB" id="A0A478FQL7"/>
<evidence type="ECO:0000313" key="1">
    <source>
        <dbReference type="EMBL" id="GCE63801.1"/>
    </source>
</evidence>
<comment type="caution">
    <text evidence="1">The sequence shown here is derived from an EMBL/GenBank/DDBJ whole genome shotgun (WGS) entry which is preliminary data.</text>
</comment>
<accession>A0A478FQL7</accession>
<dbReference type="RefSeq" id="WP_216083250.1">
    <property type="nucleotide sequence ID" value="NZ_CACTIB010000020.1"/>
</dbReference>
<name>A0A478FQL7_9MOLU</name>
<proteinExistence type="predicted"/>